<reference evidence="4 5" key="1">
    <citation type="journal article" date="2019" name="Nat. Med.">
        <title>A library of human gut bacterial isolates paired with longitudinal multiomics data enables mechanistic microbiome research.</title>
        <authorList>
            <person name="Poyet M."/>
            <person name="Groussin M."/>
            <person name="Gibbons S.M."/>
            <person name="Avila-Pacheco J."/>
            <person name="Jiang X."/>
            <person name="Kearney S.M."/>
            <person name="Perrotta A.R."/>
            <person name="Berdy B."/>
            <person name="Zhao S."/>
            <person name="Lieberman T.D."/>
            <person name="Swanson P.K."/>
            <person name="Smith M."/>
            <person name="Roesemann S."/>
            <person name="Alexander J.E."/>
            <person name="Rich S.A."/>
            <person name="Livny J."/>
            <person name="Vlamakis H."/>
            <person name="Clish C."/>
            <person name="Bullock K."/>
            <person name="Deik A."/>
            <person name="Scott J."/>
            <person name="Pierce K.A."/>
            <person name="Xavier R.J."/>
            <person name="Alm E.J."/>
        </authorList>
    </citation>
    <scope>NUCLEOTIDE SEQUENCE [LARGE SCALE GENOMIC DNA]</scope>
    <source>
        <strain evidence="2 4">BIOML-A4</strain>
        <strain evidence="3 5">BIOML-A5</strain>
    </source>
</reference>
<organism evidence="2 4">
    <name type="scientific">Holdemania massiliensis</name>
    <dbReference type="NCBI Taxonomy" id="1468449"/>
    <lineage>
        <taxon>Bacteria</taxon>
        <taxon>Bacillati</taxon>
        <taxon>Bacillota</taxon>
        <taxon>Erysipelotrichia</taxon>
        <taxon>Erysipelotrichales</taxon>
        <taxon>Erysipelotrichaceae</taxon>
        <taxon>Holdemania</taxon>
    </lineage>
</organism>
<dbReference type="EMBL" id="WKPJ01000031">
    <property type="protein sequence ID" value="MSA90626.1"/>
    <property type="molecule type" value="Genomic_DNA"/>
</dbReference>
<comment type="caution">
    <text evidence="2">The sequence shown here is derived from an EMBL/GenBank/DDBJ whole genome shotgun (WGS) entry which is preliminary data.</text>
</comment>
<evidence type="ECO:0000313" key="2">
    <source>
        <dbReference type="EMBL" id="MSA90626.1"/>
    </source>
</evidence>
<dbReference type="SUPFAM" id="SSF55469">
    <property type="entry name" value="FMN-dependent nitroreductase-like"/>
    <property type="match status" value="1"/>
</dbReference>
<dbReference type="OrthoDB" id="23167at128827"/>
<keyword evidence="5" id="KW-1185">Reference proteome</keyword>
<name>A0A6N7SBG1_9FIRM</name>
<protein>
    <recommendedName>
        <fullName evidence="6">Twin-arginine translocation signal domain-containing protein</fullName>
    </recommendedName>
</protein>
<dbReference type="PROSITE" id="PS51318">
    <property type="entry name" value="TAT"/>
    <property type="match status" value="1"/>
</dbReference>
<evidence type="ECO:0000313" key="3">
    <source>
        <dbReference type="EMBL" id="MSC34356.1"/>
    </source>
</evidence>
<dbReference type="InterPro" id="IPR000415">
    <property type="entry name" value="Nitroreductase-like"/>
</dbReference>
<dbReference type="InterPro" id="IPR006311">
    <property type="entry name" value="TAT_signal"/>
</dbReference>
<proteinExistence type="predicted"/>
<evidence type="ECO:0000256" key="1">
    <source>
        <dbReference type="SAM" id="MobiDB-lite"/>
    </source>
</evidence>
<dbReference type="Proteomes" id="UP000480929">
    <property type="component" value="Unassembled WGS sequence"/>
</dbReference>
<evidence type="ECO:0000313" key="5">
    <source>
        <dbReference type="Proteomes" id="UP000480929"/>
    </source>
</evidence>
<sequence length="327" mass="35533">MIKITDRGGNKMNQISRRQFLKAGSAAAFSTAILGMLSGCSSDPQPKTTMEQVYDPKGLIQYMKDNPTSWMSVDNGYWSEKPEDKPTTEELTTMCDVAMMAQLAVQFSEVFCVVLQDVQDQFDVIGDYWDQLFNAKGRSVTEGTATILFYADKILPQEEHATPYGSYVDSTTGLESEVGNFYSQSVTNAYLDTGIAMGWLQFAAHALGYNTHIFGGLYGEAAKTDPTRYIDGKGLKRGWGFVHSYGEDIKDIPVDGNMKLVAAVVIGKVAEGEDAMTAASKHMRPTNYSFYDGHPGEKAVISPTADSTTGATSPDATSAPTVTAETE</sequence>
<accession>A0A6N7SBG1</accession>
<evidence type="ECO:0008006" key="6">
    <source>
        <dbReference type="Google" id="ProtNLM"/>
    </source>
</evidence>
<feature type="compositionally biased region" description="Polar residues" evidence="1">
    <location>
        <begin position="304"/>
        <end position="327"/>
    </location>
</feature>
<dbReference type="AlphaFoldDB" id="A0A6N7SBG1"/>
<feature type="region of interest" description="Disordered" evidence="1">
    <location>
        <begin position="299"/>
        <end position="327"/>
    </location>
</feature>
<dbReference type="Gene3D" id="3.40.109.10">
    <property type="entry name" value="NADH Oxidase"/>
    <property type="match status" value="1"/>
</dbReference>
<dbReference type="EMBL" id="WKPI01000033">
    <property type="protein sequence ID" value="MSC34356.1"/>
    <property type="molecule type" value="Genomic_DNA"/>
</dbReference>
<dbReference type="GO" id="GO:0016491">
    <property type="term" value="F:oxidoreductase activity"/>
    <property type="evidence" value="ECO:0007669"/>
    <property type="project" value="InterPro"/>
</dbReference>
<dbReference type="Proteomes" id="UP000433575">
    <property type="component" value="Unassembled WGS sequence"/>
</dbReference>
<gene>
    <name evidence="3" type="ORF">GKD88_14615</name>
    <name evidence="2" type="ORF">GKE08_14945</name>
</gene>
<evidence type="ECO:0000313" key="4">
    <source>
        <dbReference type="Proteomes" id="UP000433575"/>
    </source>
</evidence>